<evidence type="ECO:0000259" key="1">
    <source>
        <dbReference type="PROSITE" id="PS51186"/>
    </source>
</evidence>
<dbReference type="SUPFAM" id="SSF55729">
    <property type="entry name" value="Acyl-CoA N-acyltransferases (Nat)"/>
    <property type="match status" value="1"/>
</dbReference>
<dbReference type="CDD" id="cd04301">
    <property type="entry name" value="NAT_SF"/>
    <property type="match status" value="1"/>
</dbReference>
<evidence type="ECO:0000313" key="3">
    <source>
        <dbReference type="Proteomes" id="UP000266183"/>
    </source>
</evidence>
<protein>
    <submittedName>
        <fullName evidence="2">GNAT family N-acetyltransferase</fullName>
    </submittedName>
</protein>
<dbReference type="InterPro" id="IPR016181">
    <property type="entry name" value="Acyl_CoA_acyltransferase"/>
</dbReference>
<dbReference type="OrthoDB" id="5570877at2"/>
<dbReference type="Gene3D" id="3.40.630.30">
    <property type="match status" value="1"/>
</dbReference>
<reference evidence="3" key="1">
    <citation type="submission" date="2018-09" db="EMBL/GenBank/DDBJ databases">
        <title>Chryseolinea sp. KIS68-18 isolated from soil.</title>
        <authorList>
            <person name="Weon H.-Y."/>
            <person name="Kwon S.-W."/>
            <person name="Lee S.A."/>
        </authorList>
    </citation>
    <scope>NUCLEOTIDE SEQUENCE [LARGE SCALE GENOMIC DNA]</scope>
    <source>
        <strain evidence="3">KIS68-18</strain>
    </source>
</reference>
<dbReference type="RefSeq" id="WP_119756357.1">
    <property type="nucleotide sequence ID" value="NZ_CP032382.1"/>
</dbReference>
<accession>A0A385SSZ8</accession>
<dbReference type="PROSITE" id="PS51186">
    <property type="entry name" value="GNAT"/>
    <property type="match status" value="1"/>
</dbReference>
<name>A0A385SSZ8_9BACT</name>
<evidence type="ECO:0000313" key="2">
    <source>
        <dbReference type="EMBL" id="AYB33115.1"/>
    </source>
</evidence>
<dbReference type="AlphaFoldDB" id="A0A385SSZ8"/>
<feature type="domain" description="N-acetyltransferase" evidence="1">
    <location>
        <begin position="1"/>
        <end position="154"/>
    </location>
</feature>
<organism evidence="2 3">
    <name type="scientific">Chryseolinea soli</name>
    <dbReference type="NCBI Taxonomy" id="2321403"/>
    <lineage>
        <taxon>Bacteria</taxon>
        <taxon>Pseudomonadati</taxon>
        <taxon>Bacteroidota</taxon>
        <taxon>Cytophagia</taxon>
        <taxon>Cytophagales</taxon>
        <taxon>Fulvivirgaceae</taxon>
        <taxon>Chryseolinea</taxon>
    </lineage>
</organism>
<dbReference type="Proteomes" id="UP000266183">
    <property type="component" value="Chromosome"/>
</dbReference>
<keyword evidence="2" id="KW-0808">Transferase</keyword>
<dbReference type="InterPro" id="IPR000182">
    <property type="entry name" value="GNAT_dom"/>
</dbReference>
<proteinExistence type="predicted"/>
<dbReference type="Pfam" id="PF13527">
    <property type="entry name" value="Acetyltransf_9"/>
    <property type="match status" value="1"/>
</dbReference>
<dbReference type="GO" id="GO:0016747">
    <property type="term" value="F:acyltransferase activity, transferring groups other than amino-acyl groups"/>
    <property type="evidence" value="ECO:0007669"/>
    <property type="project" value="InterPro"/>
</dbReference>
<keyword evidence="3" id="KW-1185">Reference proteome</keyword>
<gene>
    <name evidence="2" type="ORF">D4L85_22155</name>
</gene>
<dbReference type="EMBL" id="CP032382">
    <property type="protein sequence ID" value="AYB33115.1"/>
    <property type="molecule type" value="Genomic_DNA"/>
</dbReference>
<dbReference type="KEGG" id="chk:D4L85_22155"/>
<sequence length="328" mass="37091">MEIRPASEQDIPAIVVLLKLSLGEDLMPKSEAYWRWKHVDNPFGPSPVLLAFDKDLLVGVRAFMRWRWRLGNEVFEAVRAVDTATHPEYQGKGIFKKLTLTLLEKCRQEGFHFVFNTPNKSSMPGYIKMGWEEGGKLPVKLKCVKPLSMMLHVAGWKGEGRAFTGDNPLKELLKENNLENVLLSDRAGQKGIITDHSPASLKWRYHDVSVAQYFGVGIEKGGALRAAAFYRVKNTKAGNELRVTDVFMESAAYKNDVAALLQERMKMHDAEYMTLSAAQEPVALRGLVPNLEMRIGPMVTLREMNAAPMDKLRNFNQWRPSLGDLELF</sequence>